<dbReference type="Proteomes" id="UP000057820">
    <property type="component" value="Chromosome 1"/>
</dbReference>
<dbReference type="RefSeq" id="WP_060592909.1">
    <property type="nucleotide sequence ID" value="NZ_CP031418.1"/>
</dbReference>
<dbReference type="SUPFAM" id="SSF48264">
    <property type="entry name" value="Cytochrome P450"/>
    <property type="match status" value="1"/>
</dbReference>
<dbReference type="Pfam" id="PF00067">
    <property type="entry name" value="p450"/>
    <property type="match status" value="1"/>
</dbReference>
<dbReference type="InterPro" id="IPR017972">
    <property type="entry name" value="Cyt_P450_CS"/>
</dbReference>
<sequence length="399" mass="43761">MTTTSTPAPVADWLDPAELAADPYPSYRRLLAESPVAWAPALGRYLVTSFAGCRAVEDDQQTFSAAVSGGGATMRRALGGVPMLRKDDPEHARERGAVNPALRPKNLREQWVPVFERTARRYLDRLRERGPDAADLDRDYAAPVAAQNLVDLLGMKDVAPEDMRRWSHAFIAGTGNLLDDPEIWRRCEAARDEVDTLLDELIPYYRRHPDASITSAMIAAGLSAEQVAANVKLTVAGGMNEPQHMVTNTVWALSRHPDQRARVLAGELGWAAVFDETVRWLAPIGMYPRETTREVELAGVVLPAGAALGVVVGAANRDPAVFTDPDRFDITRPRRPHLGFGSGVHLCAGHWAARIAIGEIAVPLLYAELPGLRTDPRRQPAFHGWVFRGSTALPVTWDH</sequence>
<dbReference type="InterPro" id="IPR002397">
    <property type="entry name" value="Cyt_P450_B"/>
</dbReference>
<keyword evidence="5 7" id="KW-0408">Iron</keyword>
<dbReference type="GO" id="GO:0020037">
    <property type="term" value="F:heme binding"/>
    <property type="evidence" value="ECO:0007669"/>
    <property type="project" value="InterPro"/>
</dbReference>
<accession>A0A0H5NTI0</accession>
<organism evidence="8 9">
    <name type="scientific">Nocardia farcinica</name>
    <dbReference type="NCBI Taxonomy" id="37329"/>
    <lineage>
        <taxon>Bacteria</taxon>
        <taxon>Bacillati</taxon>
        <taxon>Actinomycetota</taxon>
        <taxon>Actinomycetes</taxon>
        <taxon>Mycobacteriales</taxon>
        <taxon>Nocardiaceae</taxon>
        <taxon>Nocardia</taxon>
    </lineage>
</organism>
<dbReference type="GO" id="GO:0004497">
    <property type="term" value="F:monooxygenase activity"/>
    <property type="evidence" value="ECO:0007669"/>
    <property type="project" value="UniProtKB-KW"/>
</dbReference>
<name>A0A0H5NTI0_NOCFR</name>
<dbReference type="InterPro" id="IPR036396">
    <property type="entry name" value="Cyt_P450_sf"/>
</dbReference>
<evidence type="ECO:0000256" key="4">
    <source>
        <dbReference type="ARBA" id="ARBA00023002"/>
    </source>
</evidence>
<evidence type="ECO:0000256" key="7">
    <source>
        <dbReference type="RuleBase" id="RU000461"/>
    </source>
</evidence>
<evidence type="ECO:0000256" key="5">
    <source>
        <dbReference type="ARBA" id="ARBA00023004"/>
    </source>
</evidence>
<dbReference type="GO" id="GO:0016705">
    <property type="term" value="F:oxidoreductase activity, acting on paired donors, with incorporation or reduction of molecular oxygen"/>
    <property type="evidence" value="ECO:0007669"/>
    <property type="project" value="InterPro"/>
</dbReference>
<evidence type="ECO:0000313" key="9">
    <source>
        <dbReference type="Proteomes" id="UP000057820"/>
    </source>
</evidence>
<dbReference type="PROSITE" id="PS00086">
    <property type="entry name" value="CYTOCHROME_P450"/>
    <property type="match status" value="1"/>
</dbReference>
<keyword evidence="4 7" id="KW-0560">Oxidoreductase</keyword>
<dbReference type="GO" id="GO:0005506">
    <property type="term" value="F:iron ion binding"/>
    <property type="evidence" value="ECO:0007669"/>
    <property type="project" value="InterPro"/>
</dbReference>
<gene>
    <name evidence="8" type="primary">bioI_4</name>
    <name evidence="8" type="ORF">ERS450000_02894</name>
</gene>
<dbReference type="PANTHER" id="PTHR46696">
    <property type="entry name" value="P450, PUTATIVE (EUROFUNG)-RELATED"/>
    <property type="match status" value="1"/>
</dbReference>
<dbReference type="InterPro" id="IPR001128">
    <property type="entry name" value="Cyt_P450"/>
</dbReference>
<dbReference type="KEGG" id="nfr:ERS450000_02894"/>
<evidence type="ECO:0000256" key="1">
    <source>
        <dbReference type="ARBA" id="ARBA00010617"/>
    </source>
</evidence>
<protein>
    <submittedName>
        <fullName evidence="8">Biotin biosynthesis cytochrome P450</fullName>
        <ecNumber evidence="8">1.14.-.-</ecNumber>
    </submittedName>
</protein>
<dbReference type="EC" id="1.14.-.-" evidence="8"/>
<proteinExistence type="inferred from homology"/>
<keyword evidence="6 7" id="KW-0503">Monooxygenase</keyword>
<comment type="similarity">
    <text evidence="1 7">Belongs to the cytochrome P450 family.</text>
</comment>
<evidence type="ECO:0000256" key="6">
    <source>
        <dbReference type="ARBA" id="ARBA00023033"/>
    </source>
</evidence>
<dbReference type="AlphaFoldDB" id="A0A0H5NTI0"/>
<keyword evidence="3 7" id="KW-0479">Metal-binding</keyword>
<evidence type="ECO:0000256" key="2">
    <source>
        <dbReference type="ARBA" id="ARBA00022617"/>
    </source>
</evidence>
<dbReference type="PRINTS" id="PR00359">
    <property type="entry name" value="BP450"/>
</dbReference>
<dbReference type="PANTHER" id="PTHR46696:SF1">
    <property type="entry name" value="CYTOCHROME P450 YJIB-RELATED"/>
    <property type="match status" value="1"/>
</dbReference>
<evidence type="ECO:0000256" key="3">
    <source>
        <dbReference type="ARBA" id="ARBA00022723"/>
    </source>
</evidence>
<keyword evidence="2 7" id="KW-0349">Heme</keyword>
<evidence type="ECO:0000313" key="8">
    <source>
        <dbReference type="EMBL" id="CRY78364.1"/>
    </source>
</evidence>
<reference evidence="9" key="1">
    <citation type="submission" date="2015-03" db="EMBL/GenBank/DDBJ databases">
        <authorList>
            <consortium name="Pathogen Informatics"/>
        </authorList>
    </citation>
    <scope>NUCLEOTIDE SEQUENCE [LARGE SCALE GENOMIC DNA]</scope>
    <source>
        <strain evidence="9">NCTC11134</strain>
    </source>
</reference>
<dbReference type="EMBL" id="LN868938">
    <property type="protein sequence ID" value="CRY78364.1"/>
    <property type="molecule type" value="Genomic_DNA"/>
</dbReference>
<dbReference type="Gene3D" id="1.10.630.10">
    <property type="entry name" value="Cytochrome P450"/>
    <property type="match status" value="1"/>
</dbReference>